<name>A0A0Q3T1H2_AMAAE</name>
<dbReference type="Gene3D" id="1.10.287.80">
    <property type="entry name" value="ATP synthase, gamma subunit, helix hairpin domain"/>
    <property type="match status" value="1"/>
</dbReference>
<evidence type="ECO:0000313" key="2">
    <source>
        <dbReference type="EMBL" id="KQK74406.1"/>
    </source>
</evidence>
<evidence type="ECO:0000313" key="3">
    <source>
        <dbReference type="Proteomes" id="UP000051836"/>
    </source>
</evidence>
<comment type="caution">
    <text evidence="2">The sequence shown here is derived from an EMBL/GenBank/DDBJ whole genome shotgun (WGS) entry which is preliminary data.</text>
</comment>
<dbReference type="EMBL" id="LMAW01003050">
    <property type="protein sequence ID" value="KQK74406.1"/>
    <property type="molecule type" value="Genomic_DNA"/>
</dbReference>
<sequence>MDKLLQEKHVKDEQIEHWKKIVRTQEELKDLLNKEYDELAETQGKLEEKLQELEANPPRQKALPCLLLQLDFAIGSFVFSAAGVCHKKLSEDACRKHGGFVDCHVSH</sequence>
<gene>
    <name evidence="2" type="ORF">AAES_156998</name>
</gene>
<dbReference type="OrthoDB" id="9982100at2759"/>
<keyword evidence="3" id="KW-1185">Reference proteome</keyword>
<dbReference type="AlphaFoldDB" id="A0A0Q3T1H2"/>
<keyword evidence="1" id="KW-0175">Coiled coil</keyword>
<dbReference type="STRING" id="12930.A0A0Q3T1H2"/>
<reference evidence="2 3" key="1">
    <citation type="submission" date="2015-10" db="EMBL/GenBank/DDBJ databases">
        <authorList>
            <person name="Gilbert D.G."/>
        </authorList>
    </citation>
    <scope>NUCLEOTIDE SEQUENCE [LARGE SCALE GENOMIC DNA]</scope>
    <source>
        <strain evidence="2">FVVF132</strain>
    </source>
</reference>
<organism evidence="2 3">
    <name type="scientific">Amazona aestiva</name>
    <name type="common">Blue-fronted Amazon parrot</name>
    <dbReference type="NCBI Taxonomy" id="12930"/>
    <lineage>
        <taxon>Eukaryota</taxon>
        <taxon>Metazoa</taxon>
        <taxon>Chordata</taxon>
        <taxon>Craniata</taxon>
        <taxon>Vertebrata</taxon>
        <taxon>Euteleostomi</taxon>
        <taxon>Archelosauria</taxon>
        <taxon>Archosauria</taxon>
        <taxon>Dinosauria</taxon>
        <taxon>Saurischia</taxon>
        <taxon>Theropoda</taxon>
        <taxon>Coelurosauria</taxon>
        <taxon>Aves</taxon>
        <taxon>Neognathae</taxon>
        <taxon>Neoaves</taxon>
        <taxon>Telluraves</taxon>
        <taxon>Australaves</taxon>
        <taxon>Psittaciformes</taxon>
        <taxon>Psittacidae</taxon>
        <taxon>Amazona</taxon>
    </lineage>
</organism>
<accession>A0A0Q3T1H2</accession>
<proteinExistence type="predicted"/>
<feature type="coiled-coil region" evidence="1">
    <location>
        <begin position="22"/>
        <end position="56"/>
    </location>
</feature>
<evidence type="ECO:0000256" key="1">
    <source>
        <dbReference type="SAM" id="Coils"/>
    </source>
</evidence>
<protein>
    <submittedName>
        <fullName evidence="2">Uncharacterized protein</fullName>
    </submittedName>
</protein>
<dbReference type="Proteomes" id="UP000051836">
    <property type="component" value="Unassembled WGS sequence"/>
</dbReference>